<dbReference type="Gene3D" id="1.10.510.10">
    <property type="entry name" value="Transferase(Phosphotransferase) domain 1"/>
    <property type="match status" value="1"/>
</dbReference>
<gene>
    <name evidence="9" type="ORF">G7K_3106-t1</name>
</gene>
<dbReference type="OMA" id="FFRCEDD"/>
<accession>A0A0E9NHR5</accession>
<keyword evidence="10" id="KW-1185">Reference proteome</keyword>
<evidence type="ECO:0000256" key="6">
    <source>
        <dbReference type="ARBA" id="ARBA00022840"/>
    </source>
</evidence>
<dbReference type="Proteomes" id="UP000033140">
    <property type="component" value="Unassembled WGS sequence"/>
</dbReference>
<dbReference type="STRING" id="698492.A0A0E9NHR5"/>
<organism evidence="9 10">
    <name type="scientific">Saitoella complicata (strain BCRC 22490 / CBS 7301 / JCM 7358 / NBRC 10748 / NRRL Y-17804)</name>
    <dbReference type="NCBI Taxonomy" id="698492"/>
    <lineage>
        <taxon>Eukaryota</taxon>
        <taxon>Fungi</taxon>
        <taxon>Dikarya</taxon>
        <taxon>Ascomycota</taxon>
        <taxon>Taphrinomycotina</taxon>
        <taxon>Taphrinomycotina incertae sedis</taxon>
        <taxon>Saitoella</taxon>
    </lineage>
</organism>
<name>A0A0E9NHR5_SAICN</name>
<dbReference type="PANTHER" id="PTHR44167">
    <property type="entry name" value="OVARIAN-SPECIFIC SERINE/THREONINE-PROTEIN KINASE LOK-RELATED"/>
    <property type="match status" value="1"/>
</dbReference>
<evidence type="ECO:0000259" key="8">
    <source>
        <dbReference type="PROSITE" id="PS50011"/>
    </source>
</evidence>
<dbReference type="AlphaFoldDB" id="A0A0E9NHR5"/>
<keyword evidence="4" id="KW-0547">Nucleotide-binding</keyword>
<keyword evidence="5" id="KW-0418">Kinase</keyword>
<keyword evidence="2" id="KW-0723">Serine/threonine-protein kinase</keyword>
<dbReference type="GO" id="GO:0005634">
    <property type="term" value="C:nucleus"/>
    <property type="evidence" value="ECO:0007669"/>
    <property type="project" value="TreeGrafter"/>
</dbReference>
<dbReference type="SMART" id="SM00220">
    <property type="entry name" value="S_TKc"/>
    <property type="match status" value="1"/>
</dbReference>
<dbReference type="InterPro" id="IPR000719">
    <property type="entry name" value="Prot_kinase_dom"/>
</dbReference>
<dbReference type="CDD" id="cd14019">
    <property type="entry name" value="STKc_Cdc7"/>
    <property type="match status" value="1"/>
</dbReference>
<dbReference type="GO" id="GO:0004674">
    <property type="term" value="F:protein serine/threonine kinase activity"/>
    <property type="evidence" value="ECO:0007669"/>
    <property type="project" value="UniProtKB-KW"/>
</dbReference>
<feature type="region of interest" description="Disordered" evidence="7">
    <location>
        <begin position="313"/>
        <end position="334"/>
    </location>
</feature>
<feature type="domain" description="Protein kinase" evidence="8">
    <location>
        <begin position="123"/>
        <end position="477"/>
    </location>
</feature>
<reference evidence="9 10" key="1">
    <citation type="journal article" date="2011" name="J. Gen. Appl. Microbiol.">
        <title>Draft genome sequencing of the enigmatic yeast Saitoella complicata.</title>
        <authorList>
            <person name="Nishida H."/>
            <person name="Hamamoto M."/>
            <person name="Sugiyama J."/>
        </authorList>
    </citation>
    <scope>NUCLEOTIDE SEQUENCE [LARGE SCALE GENOMIC DNA]</scope>
    <source>
        <strain evidence="9 10">NRRL Y-17804</strain>
    </source>
</reference>
<dbReference type="EMBL" id="BACD03000018">
    <property type="protein sequence ID" value="GAO48945.1"/>
    <property type="molecule type" value="Genomic_DNA"/>
</dbReference>
<dbReference type="SUPFAM" id="SSF56112">
    <property type="entry name" value="Protein kinase-like (PK-like)"/>
    <property type="match status" value="1"/>
</dbReference>
<keyword evidence="6" id="KW-0067">ATP-binding</keyword>
<dbReference type="PANTHER" id="PTHR44167:SF23">
    <property type="entry name" value="CDC7 KINASE, ISOFORM A-RELATED"/>
    <property type="match status" value="1"/>
</dbReference>
<evidence type="ECO:0000313" key="9">
    <source>
        <dbReference type="EMBL" id="GAO48945.1"/>
    </source>
</evidence>
<evidence type="ECO:0000256" key="2">
    <source>
        <dbReference type="ARBA" id="ARBA00022527"/>
    </source>
</evidence>
<dbReference type="EC" id="2.7.11.1" evidence="1"/>
<dbReference type="PROSITE" id="PS50011">
    <property type="entry name" value="PROTEIN_KINASE_DOM"/>
    <property type="match status" value="1"/>
</dbReference>
<evidence type="ECO:0000256" key="3">
    <source>
        <dbReference type="ARBA" id="ARBA00022679"/>
    </source>
</evidence>
<evidence type="ECO:0000256" key="4">
    <source>
        <dbReference type="ARBA" id="ARBA00022741"/>
    </source>
</evidence>
<dbReference type="InterPro" id="IPR011009">
    <property type="entry name" value="Kinase-like_dom_sf"/>
</dbReference>
<evidence type="ECO:0000256" key="7">
    <source>
        <dbReference type="SAM" id="MobiDB-lite"/>
    </source>
</evidence>
<dbReference type="GO" id="GO:0005524">
    <property type="term" value="F:ATP binding"/>
    <property type="evidence" value="ECO:0007669"/>
    <property type="project" value="UniProtKB-KW"/>
</dbReference>
<reference evidence="9 10" key="2">
    <citation type="journal article" date="2014" name="J. Gen. Appl. Microbiol.">
        <title>The early diverging ascomycetous budding yeast Saitoella complicata has three histone deacetylases belonging to the Clr6, Hos2, and Rpd3 lineages.</title>
        <authorList>
            <person name="Nishida H."/>
            <person name="Matsumoto T."/>
            <person name="Kondo S."/>
            <person name="Hamamoto M."/>
            <person name="Yoshikawa H."/>
        </authorList>
    </citation>
    <scope>NUCLEOTIDE SEQUENCE [LARGE SCALE GENOMIC DNA]</scope>
    <source>
        <strain evidence="9 10">NRRL Y-17804</strain>
    </source>
</reference>
<keyword evidence="3" id="KW-0808">Transferase</keyword>
<evidence type="ECO:0000256" key="5">
    <source>
        <dbReference type="ARBA" id="ARBA00022777"/>
    </source>
</evidence>
<evidence type="ECO:0000256" key="1">
    <source>
        <dbReference type="ARBA" id="ARBA00012513"/>
    </source>
</evidence>
<reference evidence="9 10" key="3">
    <citation type="journal article" date="2015" name="Genome Announc.">
        <title>Draft Genome Sequence of the Archiascomycetous Yeast Saitoella complicata.</title>
        <authorList>
            <person name="Yamauchi K."/>
            <person name="Kondo S."/>
            <person name="Hamamoto M."/>
            <person name="Takahashi Y."/>
            <person name="Ogura Y."/>
            <person name="Hayashi T."/>
            <person name="Nishida H."/>
        </authorList>
    </citation>
    <scope>NUCLEOTIDE SEQUENCE [LARGE SCALE GENOMIC DNA]</scope>
    <source>
        <strain evidence="9 10">NRRL Y-17804</strain>
    </source>
</reference>
<dbReference type="Pfam" id="PF00069">
    <property type="entry name" value="Pkinase"/>
    <property type="match status" value="1"/>
</dbReference>
<comment type="caution">
    <text evidence="9">The sequence shown here is derived from an EMBL/GenBank/DDBJ whole genome shotgun (WGS) entry which is preliminary data.</text>
</comment>
<proteinExistence type="predicted"/>
<dbReference type="GO" id="GO:0044773">
    <property type="term" value="P:mitotic DNA damage checkpoint signaling"/>
    <property type="evidence" value="ECO:0007669"/>
    <property type="project" value="TreeGrafter"/>
</dbReference>
<sequence>MVFHIIDLYLELQGRAVSMTFLLKQQHQPPPTSDNFLAIEQANQRQLTTTCSSLATYSSLLFCSLLLSLFCHTAFTTACFKMSSLYRFEKPNDLVEVFEDPDIEDIEYIEKLHAAVPQLANDYRVLRLVGTGTFSSVFQAVDINHAFYEDFMPLQESTNRRRYSTRRAAKDPKYVAIKQLYVNASCDRIIKELDILNMLRGLPAVASLVTAFRCEDQIVVVLPFVKHSDFREFYIGCPLQDMSSYTRQLCIGIQSCHSQGIIHRDVKPGNFCWNPETKTGVLVDFGLAQWYEEDTNCPCSGVSEVLDAHGVRGDDVEDGHTPTPYDDRHSKRAERAGTRGFKAPEVLFKCPNQGLGLDIWSVGITMLCFLTQRYPLFSAKDDIDSIMELAWIFGRTQMAECARLHDCSFEVNVPTIRDERVPWGELVRSLTDQDPDHYKYKCQEPEMRLALDFLDRCCDLNPKTRITADECLKHPFLLLSVGKSS</sequence>
<dbReference type="Gene3D" id="3.30.200.20">
    <property type="entry name" value="Phosphorylase Kinase, domain 1"/>
    <property type="match status" value="1"/>
</dbReference>
<protein>
    <recommendedName>
        <fullName evidence="1">non-specific serine/threonine protein kinase</fullName>
        <ecNumber evidence="1">2.7.11.1</ecNumber>
    </recommendedName>
</protein>
<evidence type="ECO:0000313" key="10">
    <source>
        <dbReference type="Proteomes" id="UP000033140"/>
    </source>
</evidence>